<dbReference type="RefSeq" id="WP_184629220.1">
    <property type="nucleotide sequence ID" value="NZ_JACHCC010000018.1"/>
</dbReference>
<dbReference type="InterPro" id="IPR008928">
    <property type="entry name" value="6-hairpin_glycosidase_sf"/>
</dbReference>
<name>A0A7X0J8C5_9SPHI</name>
<organism evidence="2 3">
    <name type="scientific">Pedobacter cryoconitis</name>
    <dbReference type="NCBI Taxonomy" id="188932"/>
    <lineage>
        <taxon>Bacteria</taxon>
        <taxon>Pseudomonadati</taxon>
        <taxon>Bacteroidota</taxon>
        <taxon>Sphingobacteriia</taxon>
        <taxon>Sphingobacteriales</taxon>
        <taxon>Sphingobacteriaceae</taxon>
        <taxon>Pedobacter</taxon>
    </lineage>
</organism>
<dbReference type="InterPro" id="IPR029062">
    <property type="entry name" value="Class_I_gatase-like"/>
</dbReference>
<evidence type="ECO:0000313" key="3">
    <source>
        <dbReference type="Proteomes" id="UP000521017"/>
    </source>
</evidence>
<proteinExistence type="predicted"/>
<dbReference type="Gene3D" id="1.50.10.10">
    <property type="match status" value="1"/>
</dbReference>
<accession>A0A7X0J8C5</accession>
<feature type="signal peptide" evidence="1">
    <location>
        <begin position="1"/>
        <end position="21"/>
    </location>
</feature>
<dbReference type="GO" id="GO:0102211">
    <property type="term" value="F:unsaturated rhamnogalacturonyl hydrolase activity"/>
    <property type="evidence" value="ECO:0007669"/>
    <property type="project" value="UniProtKB-EC"/>
</dbReference>
<keyword evidence="1" id="KW-0732">Signal</keyword>
<dbReference type="GO" id="GO:0005975">
    <property type="term" value="P:carbohydrate metabolic process"/>
    <property type="evidence" value="ECO:0007669"/>
    <property type="project" value="InterPro"/>
</dbReference>
<feature type="chain" id="PRO_5031284560" evidence="1">
    <location>
        <begin position="22"/>
        <end position="503"/>
    </location>
</feature>
<dbReference type="Proteomes" id="UP000521017">
    <property type="component" value="Unassembled WGS sequence"/>
</dbReference>
<dbReference type="AlphaFoldDB" id="A0A7X0J8C5"/>
<protein>
    <submittedName>
        <fullName evidence="2">Unsaturated rhamnogalacturonyl hydrolase</fullName>
        <ecNumber evidence="2">3.2.1.172</ecNumber>
    </submittedName>
</protein>
<gene>
    <name evidence="2" type="ORF">HDF25_005165</name>
</gene>
<evidence type="ECO:0000313" key="2">
    <source>
        <dbReference type="EMBL" id="MBB6502979.1"/>
    </source>
</evidence>
<evidence type="ECO:0000256" key="1">
    <source>
        <dbReference type="SAM" id="SignalP"/>
    </source>
</evidence>
<sequence>MNKLHLIASGILMFTALQTNAQNNGVSPKILTDETAALVMEPGKDPSVLAFEGIDGVWKNRAEGKYFSWLQKTENPASLLTLYKVTGQPKYFKAATALLSQLKSSTAQNIAGTAAFYAEYADLVKDQNAFGPLADQLISQQKQNSSVQNKARLGIALVDVLDYFPAEHSKRSTLLTSLNQLTGSMSKLKGEEPAVSAMFVYVMAKAARKGYVSPKEMELAKHIFKGLQRHTFSKDAEATGAYLLACNEMEIAAMAKTGTGKTVMLDSYFNDESRKDQSGNKVSWHYKWDERSNGGFSFWGGQFNHAGFRTSTLYTAPTAESLNGSSVYIIVDPDTEKESSDPKFIQADHIQVITDWVKAGGVLVLMGNDIGNAELEHTNKLAKVFGIQFNLDSKGTVTDDQFDMGKIRIPAGDPVFKTARQLFIKEFSSLAITSPAKPVLKDKDGNIVVALSKLGGGAVIVVGDPWLYNEYVDGRRLPAAYDNFKAGADLVNWISGLIPARKK</sequence>
<dbReference type="EC" id="3.2.1.172" evidence="2"/>
<dbReference type="EMBL" id="JACHCC010000018">
    <property type="protein sequence ID" value="MBB6502979.1"/>
    <property type="molecule type" value="Genomic_DNA"/>
</dbReference>
<dbReference type="SUPFAM" id="SSF48208">
    <property type="entry name" value="Six-hairpin glycosidases"/>
    <property type="match status" value="1"/>
</dbReference>
<comment type="caution">
    <text evidence="2">The sequence shown here is derived from an EMBL/GenBank/DDBJ whole genome shotgun (WGS) entry which is preliminary data.</text>
</comment>
<dbReference type="SUPFAM" id="SSF52317">
    <property type="entry name" value="Class I glutamine amidotransferase-like"/>
    <property type="match status" value="1"/>
</dbReference>
<keyword evidence="2" id="KW-0378">Hydrolase</keyword>
<reference evidence="2 3" key="1">
    <citation type="submission" date="2020-08" db="EMBL/GenBank/DDBJ databases">
        <title>Genomic Encyclopedia of Type Strains, Phase IV (KMG-V): Genome sequencing to study the core and pangenomes of soil and plant-associated prokaryotes.</title>
        <authorList>
            <person name="Whitman W."/>
        </authorList>
    </citation>
    <scope>NUCLEOTIDE SEQUENCE [LARGE SCALE GENOMIC DNA]</scope>
    <source>
        <strain evidence="2 3">M2T3</strain>
    </source>
</reference>
<dbReference type="InterPro" id="IPR012341">
    <property type="entry name" value="6hp_glycosidase-like_sf"/>
</dbReference>
<keyword evidence="2" id="KW-0326">Glycosidase</keyword>